<keyword evidence="3" id="KW-1185">Reference proteome</keyword>
<feature type="transmembrane region" description="Helical" evidence="1">
    <location>
        <begin position="89"/>
        <end position="112"/>
    </location>
</feature>
<name>A0ABX5EEF6_9MICO</name>
<feature type="transmembrane region" description="Helical" evidence="1">
    <location>
        <begin position="64"/>
        <end position="83"/>
    </location>
</feature>
<evidence type="ECO:0000313" key="3">
    <source>
        <dbReference type="Proteomes" id="UP000239895"/>
    </source>
</evidence>
<organism evidence="2 3">
    <name type="scientific">Isoptericola halotolerans</name>
    <dbReference type="NCBI Taxonomy" id="300560"/>
    <lineage>
        <taxon>Bacteria</taxon>
        <taxon>Bacillati</taxon>
        <taxon>Actinomycetota</taxon>
        <taxon>Actinomycetes</taxon>
        <taxon>Micrococcales</taxon>
        <taxon>Promicromonosporaceae</taxon>
        <taxon>Isoptericola</taxon>
    </lineage>
</organism>
<comment type="caution">
    <text evidence="2">The sequence shown here is derived from an EMBL/GenBank/DDBJ whole genome shotgun (WGS) entry which is preliminary data.</text>
</comment>
<evidence type="ECO:0000313" key="2">
    <source>
        <dbReference type="EMBL" id="PRZ05027.1"/>
    </source>
</evidence>
<reference evidence="2 3" key="1">
    <citation type="submission" date="2018-03" db="EMBL/GenBank/DDBJ databases">
        <title>Comparative analysis of microorganisms from saline springs in Andes Mountain Range, Colombia.</title>
        <authorList>
            <person name="Rubin E."/>
        </authorList>
    </citation>
    <scope>NUCLEOTIDE SEQUENCE [LARGE SCALE GENOMIC DNA]</scope>
    <source>
        <strain evidence="2 3">CG 23</strain>
    </source>
</reference>
<accession>A0ABX5EEF6</accession>
<keyword evidence="1" id="KW-1133">Transmembrane helix</keyword>
<sequence length="138" mass="14890">MDIARSVLVLDDTIDLAELRENARWLGRQRVDDVKVHLHVLTADEAAVAAHRIRRTTNDCGCRWGESLLALTALALWLVPVATDVTRPGVLGSILLLLTAAVGGKLAGLAASRARLRSELRRLGALTGRGELDGRDLP</sequence>
<dbReference type="Proteomes" id="UP000239895">
    <property type="component" value="Unassembled WGS sequence"/>
</dbReference>
<keyword evidence="1" id="KW-0472">Membrane</keyword>
<gene>
    <name evidence="2" type="ORF">BCL65_1085</name>
</gene>
<keyword evidence="1" id="KW-0812">Transmembrane</keyword>
<evidence type="ECO:0000256" key="1">
    <source>
        <dbReference type="SAM" id="Phobius"/>
    </source>
</evidence>
<proteinExistence type="predicted"/>
<protein>
    <submittedName>
        <fullName evidence="2">Uncharacterized protein</fullName>
    </submittedName>
</protein>
<dbReference type="EMBL" id="PVTX01000008">
    <property type="protein sequence ID" value="PRZ05027.1"/>
    <property type="molecule type" value="Genomic_DNA"/>
</dbReference>
<dbReference type="RefSeq" id="WP_106268339.1">
    <property type="nucleotide sequence ID" value="NZ_PVTX01000008.1"/>
</dbReference>